<dbReference type="EMBL" id="UGVE01000003">
    <property type="protein sequence ID" value="SUE42359.1"/>
    <property type="molecule type" value="Genomic_DNA"/>
</dbReference>
<evidence type="ECO:0008006" key="3">
    <source>
        <dbReference type="Google" id="ProtNLM"/>
    </source>
</evidence>
<accession>A0AAJ4ZRB1</accession>
<dbReference type="PANTHER" id="PTHR11014:SF63">
    <property type="entry name" value="METALLOPEPTIDASE, PUTATIVE (AFU_ORTHOLOGUE AFUA_6G09600)-RELATED"/>
    <property type="match status" value="1"/>
</dbReference>
<evidence type="ECO:0000313" key="1">
    <source>
        <dbReference type="EMBL" id="SUE42359.1"/>
    </source>
</evidence>
<dbReference type="PANTHER" id="PTHR11014">
    <property type="entry name" value="PEPTIDASE M20 FAMILY MEMBER"/>
    <property type="match status" value="1"/>
</dbReference>
<evidence type="ECO:0000313" key="2">
    <source>
        <dbReference type="Proteomes" id="UP000255008"/>
    </source>
</evidence>
<dbReference type="AlphaFoldDB" id="A0AAJ4ZRB1"/>
<organism evidence="1 2">
    <name type="scientific">Ralstonia mannitolilytica</name>
    <dbReference type="NCBI Taxonomy" id="105219"/>
    <lineage>
        <taxon>Bacteria</taxon>
        <taxon>Pseudomonadati</taxon>
        <taxon>Pseudomonadota</taxon>
        <taxon>Betaproteobacteria</taxon>
        <taxon>Burkholderiales</taxon>
        <taxon>Burkholderiaceae</taxon>
        <taxon>Ralstonia</taxon>
    </lineage>
</organism>
<dbReference type="Proteomes" id="UP000255008">
    <property type="component" value="Unassembled WGS sequence"/>
</dbReference>
<dbReference type="GO" id="GO:0016787">
    <property type="term" value="F:hydrolase activity"/>
    <property type="evidence" value="ECO:0007669"/>
    <property type="project" value="InterPro"/>
</dbReference>
<proteinExistence type="predicted"/>
<reference evidence="1 2" key="1">
    <citation type="submission" date="2018-06" db="EMBL/GenBank/DDBJ databases">
        <authorList>
            <consortium name="Pathogen Informatics"/>
            <person name="Doyle S."/>
        </authorList>
    </citation>
    <scope>NUCLEOTIDE SEQUENCE [LARGE SCALE GENOMIC DNA]</scope>
    <source>
        <strain evidence="1 2">NCTC10894</strain>
    </source>
</reference>
<gene>
    <name evidence="1" type="ORF">NCTC10894_04495</name>
</gene>
<dbReference type="InterPro" id="IPR017439">
    <property type="entry name" value="Amidohydrolase"/>
</dbReference>
<dbReference type="Gene3D" id="3.40.630.10">
    <property type="entry name" value="Zn peptidases"/>
    <property type="match status" value="1"/>
</dbReference>
<sequence length="110" mass="12365">MAIMRHQHFVEHQRRRGGQAPVLPVHLNAPARNVDATIDPTLGAEDFSFMLQERPGCFAFIGNGDGDHREQGHGVGPCMLHNPSYDFNDELLPLGATYWVRLVERYLARG</sequence>
<dbReference type="SUPFAM" id="SSF53187">
    <property type="entry name" value="Zn-dependent exopeptidases"/>
    <property type="match status" value="1"/>
</dbReference>
<comment type="caution">
    <text evidence="1">The sequence shown here is derived from an EMBL/GenBank/DDBJ whole genome shotgun (WGS) entry which is preliminary data.</text>
</comment>
<name>A0AAJ4ZRB1_9RALS</name>
<protein>
    <recommendedName>
        <fullName evidence="3">Amidohydrolase</fullName>
    </recommendedName>
</protein>